<dbReference type="CDD" id="cd00293">
    <property type="entry name" value="USP-like"/>
    <property type="match status" value="1"/>
</dbReference>
<dbReference type="PANTHER" id="PTHR46268">
    <property type="entry name" value="STRESS RESPONSE PROTEIN NHAX"/>
    <property type="match status" value="1"/>
</dbReference>
<dbReference type="SUPFAM" id="SSF52402">
    <property type="entry name" value="Adenine nucleotide alpha hydrolases-like"/>
    <property type="match status" value="2"/>
</dbReference>
<keyword evidence="4" id="KW-1185">Reference proteome</keyword>
<evidence type="ECO:0000256" key="1">
    <source>
        <dbReference type="ARBA" id="ARBA00008791"/>
    </source>
</evidence>
<accession>A0ABS5SDK3</accession>
<comment type="similarity">
    <text evidence="1">Belongs to the universal stress protein A family.</text>
</comment>
<reference evidence="3 4" key="1">
    <citation type="submission" date="2021-05" db="EMBL/GenBank/DDBJ databases">
        <title>The draft genome of Geobacter luticola JCM 17780.</title>
        <authorList>
            <person name="Xu Z."/>
            <person name="Masuda Y."/>
            <person name="Itoh H."/>
            <person name="Senoo K."/>
        </authorList>
    </citation>
    <scope>NUCLEOTIDE SEQUENCE [LARGE SCALE GENOMIC DNA]</scope>
    <source>
        <strain evidence="3 4">JCM 17780</strain>
    </source>
</reference>
<sequence length="270" mass="29187">MKFKDILVHLDSSPQSMNRLDLAIRIAKEHGARLTGLYVVVHQQYKPEKEYLAQRIADIEKTFLEKTAGEGVESCWICADWPVVGLSVVEVVNYYAHSRDLVIVGQATRDQTKSSVPLDLAERVILGAGRPVLVVPYAGSFTSVGGRVIVAWRPGRASARAVNDAMPFLAAAREVCLLEIRPPDGQGVVDGFTPKADIVGNLRCHGIKVTEEHLVTGNITVANILMNYAWENGCDLIVMGASTSGKGAASLGAVANQMLELMTIPVLMAH</sequence>
<dbReference type="PRINTS" id="PR01438">
    <property type="entry name" value="UNVRSLSTRESS"/>
</dbReference>
<dbReference type="PANTHER" id="PTHR46268:SF6">
    <property type="entry name" value="UNIVERSAL STRESS PROTEIN UP12"/>
    <property type="match status" value="1"/>
</dbReference>
<dbReference type="Pfam" id="PF00582">
    <property type="entry name" value="Usp"/>
    <property type="match status" value="2"/>
</dbReference>
<evidence type="ECO:0000313" key="4">
    <source>
        <dbReference type="Proteomes" id="UP000756860"/>
    </source>
</evidence>
<protein>
    <submittedName>
        <fullName evidence="3">Universal stress protein</fullName>
    </submittedName>
</protein>
<dbReference type="InterPro" id="IPR006015">
    <property type="entry name" value="Universal_stress_UspA"/>
</dbReference>
<feature type="domain" description="UspA" evidence="2">
    <location>
        <begin position="206"/>
        <end position="269"/>
    </location>
</feature>
<evidence type="ECO:0000313" key="3">
    <source>
        <dbReference type="EMBL" id="MBT0653451.1"/>
    </source>
</evidence>
<name>A0ABS5SDK3_9BACT</name>
<comment type="caution">
    <text evidence="3">The sequence shown here is derived from an EMBL/GenBank/DDBJ whole genome shotgun (WGS) entry which is preliminary data.</text>
</comment>
<evidence type="ECO:0000259" key="2">
    <source>
        <dbReference type="Pfam" id="PF00582"/>
    </source>
</evidence>
<dbReference type="EMBL" id="JAHCVK010000003">
    <property type="protein sequence ID" value="MBT0653451.1"/>
    <property type="molecule type" value="Genomic_DNA"/>
</dbReference>
<feature type="domain" description="UspA" evidence="2">
    <location>
        <begin position="3"/>
        <end position="136"/>
    </location>
</feature>
<dbReference type="Gene3D" id="3.40.50.12370">
    <property type="match status" value="1"/>
</dbReference>
<gene>
    <name evidence="3" type="ORF">KI810_10325</name>
</gene>
<dbReference type="RefSeq" id="WP_214175446.1">
    <property type="nucleotide sequence ID" value="NZ_JAHCVK010000003.1"/>
</dbReference>
<proteinExistence type="inferred from homology"/>
<organism evidence="3 4">
    <name type="scientific">Geomobilimonas luticola</name>
    <dbReference type="NCBI Taxonomy" id="1114878"/>
    <lineage>
        <taxon>Bacteria</taxon>
        <taxon>Pseudomonadati</taxon>
        <taxon>Thermodesulfobacteriota</taxon>
        <taxon>Desulfuromonadia</taxon>
        <taxon>Geobacterales</taxon>
        <taxon>Geobacteraceae</taxon>
        <taxon>Geomobilimonas</taxon>
    </lineage>
</organism>
<dbReference type="InterPro" id="IPR006016">
    <property type="entry name" value="UspA"/>
</dbReference>
<dbReference type="Proteomes" id="UP000756860">
    <property type="component" value="Unassembled WGS sequence"/>
</dbReference>